<accession>A0ACB9QNN0</accession>
<dbReference type="Proteomes" id="UP001057402">
    <property type="component" value="Chromosome 6"/>
</dbReference>
<evidence type="ECO:0000313" key="2">
    <source>
        <dbReference type="Proteomes" id="UP001057402"/>
    </source>
</evidence>
<protein>
    <submittedName>
        <fullName evidence="1">Uncharacterized protein</fullName>
    </submittedName>
</protein>
<dbReference type="EMBL" id="CM042885">
    <property type="protein sequence ID" value="KAI4365258.1"/>
    <property type="molecule type" value="Genomic_DNA"/>
</dbReference>
<comment type="caution">
    <text evidence="1">The sequence shown here is derived from an EMBL/GenBank/DDBJ whole genome shotgun (WGS) entry which is preliminary data.</text>
</comment>
<gene>
    <name evidence="1" type="ORF">MLD38_021257</name>
</gene>
<organism evidence="1 2">
    <name type="scientific">Melastoma candidum</name>
    <dbReference type="NCBI Taxonomy" id="119954"/>
    <lineage>
        <taxon>Eukaryota</taxon>
        <taxon>Viridiplantae</taxon>
        <taxon>Streptophyta</taxon>
        <taxon>Embryophyta</taxon>
        <taxon>Tracheophyta</taxon>
        <taxon>Spermatophyta</taxon>
        <taxon>Magnoliopsida</taxon>
        <taxon>eudicotyledons</taxon>
        <taxon>Gunneridae</taxon>
        <taxon>Pentapetalae</taxon>
        <taxon>rosids</taxon>
        <taxon>malvids</taxon>
        <taxon>Myrtales</taxon>
        <taxon>Melastomataceae</taxon>
        <taxon>Melastomatoideae</taxon>
        <taxon>Melastomateae</taxon>
        <taxon>Melastoma</taxon>
    </lineage>
</organism>
<evidence type="ECO:0000313" key="1">
    <source>
        <dbReference type="EMBL" id="KAI4365258.1"/>
    </source>
</evidence>
<keyword evidence="2" id="KW-1185">Reference proteome</keyword>
<sequence length="134" mass="14241">MAMSESLRTNWYCGRTIELFPCGCCEWMMACLCSGSDATPIGTSSPSVMDISGWMMACLCSGSDATPIGTSSPSVMGISGWMMDCLCSGSDAIPIVSSSPAVMDMSLTTSFDDVLPIFFEHPRKAYSDESGLHC</sequence>
<name>A0ACB9QNN0_9MYRT</name>
<reference evidence="2" key="1">
    <citation type="journal article" date="2023" name="Front. Plant Sci.">
        <title>Chromosomal-level genome assembly of Melastoma candidum provides insights into trichome evolution.</title>
        <authorList>
            <person name="Zhong Y."/>
            <person name="Wu W."/>
            <person name="Sun C."/>
            <person name="Zou P."/>
            <person name="Liu Y."/>
            <person name="Dai S."/>
            <person name="Zhou R."/>
        </authorList>
    </citation>
    <scope>NUCLEOTIDE SEQUENCE [LARGE SCALE GENOMIC DNA]</scope>
</reference>
<proteinExistence type="predicted"/>